<organism evidence="8">
    <name type="scientific">Leishmania guyanensis</name>
    <dbReference type="NCBI Taxonomy" id="5670"/>
    <lineage>
        <taxon>Eukaryota</taxon>
        <taxon>Discoba</taxon>
        <taxon>Euglenozoa</taxon>
        <taxon>Kinetoplastea</taxon>
        <taxon>Metakinetoplastina</taxon>
        <taxon>Trypanosomatida</taxon>
        <taxon>Trypanosomatidae</taxon>
        <taxon>Leishmaniinae</taxon>
        <taxon>Leishmania</taxon>
        <taxon>Leishmania guyanensis species complex</taxon>
    </lineage>
</organism>
<evidence type="ECO:0000256" key="2">
    <source>
        <dbReference type="ARBA" id="ARBA00022679"/>
    </source>
</evidence>
<dbReference type="PANTHER" id="PTHR24345:SF91">
    <property type="entry name" value="SERINE_THREONINE-PROTEIN KINASE PLK4"/>
    <property type="match status" value="1"/>
</dbReference>
<feature type="domain" description="Protein kinase" evidence="7">
    <location>
        <begin position="76"/>
        <end position="486"/>
    </location>
</feature>
<evidence type="ECO:0000256" key="5">
    <source>
        <dbReference type="ARBA" id="ARBA00022840"/>
    </source>
</evidence>
<sequence>MSAPAAAITTPPIANSSGNGATSGNKKVNPQANDPHSSKSHRVEHAGGLPRGSKRNVSMPTSTAGSAPHRQVIGNYELGCVLAMGDFDCRTRLCRHVTTGVPYVVRVYDKRVLAEAQWMWNRVAESIRVLRTLPKNKHVLEMVECFETSTSLYILMHLFQSMNVTKLFTDAAAREQLLRRLHTMSQSLARSSAASTLNDLPIKDSERPERGACYRAPSRFGALQATDMPSFTIPQGMAWIAPSATKTPKRVSSLRMEKSVWTSSTPAAEPQFLRRGAEASANANKAPLHGGEKQGSTTSTVASMVDSASTLLTAVAAISALDGAAVPSHVPLSLIRALFEQAVKGVLHLHQHNVAHTGIAPDHLLVGPDGLLRISNIVSCCFCAPGDRLRELRGTRHTVAPEVLRGESYDPYLADAWALGVALYFMLNRGRYPHDGASTLRHILHGHMRPSRPGLPSVALDLVSRLLQASPEERLPVDAILVHPFFSESLPTIAEEAAAEAAKAAELQAQHGCRSLTTGAAAHRGHSVVNCGGDGSKNMVGEDVAVAGTNRPATASLHWESLVSFRSGGSITSGDEVDSPLLNAHDGDAFSRKDGLRRSGRGTVRSPHAGLPRYGVSAALLSPSTSTARAQQVASSFVTTSPHDSVGGSKLGSLHPRWHPGLAPTLEALKDLAARVIQYHYRQVRHCQQYRAETRALVARSQAMSREKAKEEGSGGQQGALLGQSPAVVVVTTPLTLEPAPFSAGTATPKQDELLRRQRQHQQHNLTLVRKVAVAPNVPQGAADSQSAVSARRRVAANSGTKTAGSLKNKLLPYQHKSGTAPPALTNQFTRMMAENGVVLCTHAVSYGSSDCDDNDDECSLISNLDAAQRANVVRGTGAVDPSATTAEANGTAARGSLKLPVPLRLNQRRSGSSVANANVVAPHQPHLSSNSSMLPTLALPHSLRNSVGRSPDRARVVEGMTVKDAEACPLCHREPYMVRAIGIRPYAGTPYVYADGNFTKMLLV</sequence>
<dbReference type="PANTHER" id="PTHR24345">
    <property type="entry name" value="SERINE/THREONINE-PROTEIN KINASE PLK"/>
    <property type="match status" value="1"/>
</dbReference>
<evidence type="ECO:0000256" key="3">
    <source>
        <dbReference type="ARBA" id="ARBA00022741"/>
    </source>
</evidence>
<feature type="compositionally biased region" description="Polar residues" evidence="6">
    <location>
        <begin position="632"/>
        <end position="643"/>
    </location>
</feature>
<dbReference type="InterPro" id="IPR011009">
    <property type="entry name" value="Kinase-like_dom_sf"/>
</dbReference>
<feature type="compositionally biased region" description="Low complexity" evidence="6">
    <location>
        <begin position="1"/>
        <end position="14"/>
    </location>
</feature>
<dbReference type="FunFam" id="1.10.510.10:FF:001581">
    <property type="entry name" value="Protein kinase, putative"/>
    <property type="match status" value="1"/>
</dbReference>
<dbReference type="Gene3D" id="3.30.200.20">
    <property type="entry name" value="Phosphorylase Kinase, domain 1"/>
    <property type="match status" value="1"/>
</dbReference>
<dbReference type="Gene3D" id="1.10.510.10">
    <property type="entry name" value="Transferase(Phosphotransferase) domain 1"/>
    <property type="match status" value="1"/>
</dbReference>
<feature type="region of interest" description="Disordered" evidence="6">
    <location>
        <begin position="1"/>
        <end position="68"/>
    </location>
</feature>
<dbReference type="Pfam" id="PF00069">
    <property type="entry name" value="Pkinase"/>
    <property type="match status" value="1"/>
</dbReference>
<keyword evidence="2" id="KW-0808">Transferase</keyword>
<keyword evidence="5" id="KW-0067">ATP-binding</keyword>
<dbReference type="InterPro" id="IPR000719">
    <property type="entry name" value="Prot_kinase_dom"/>
</dbReference>
<dbReference type="SUPFAM" id="SSF56112">
    <property type="entry name" value="Protein kinase-like (PK-like)"/>
    <property type="match status" value="1"/>
</dbReference>
<dbReference type="GO" id="GO:0004674">
    <property type="term" value="F:protein serine/threonine kinase activity"/>
    <property type="evidence" value="ECO:0007669"/>
    <property type="project" value="UniProtKB-KW"/>
</dbReference>
<keyword evidence="4" id="KW-0418">Kinase</keyword>
<feature type="compositionally biased region" description="Basic and acidic residues" evidence="6">
    <location>
        <begin position="585"/>
        <end position="597"/>
    </location>
</feature>
<dbReference type="SMART" id="SM00220">
    <property type="entry name" value="S_TKc"/>
    <property type="match status" value="1"/>
</dbReference>
<keyword evidence="1" id="KW-0723">Serine/threonine-protein kinase</keyword>
<feature type="region of interest" description="Disordered" evidence="6">
    <location>
        <begin position="632"/>
        <end position="652"/>
    </location>
</feature>
<dbReference type="AlphaFoldDB" id="A0A1E1IWI1"/>
<evidence type="ECO:0000313" key="8">
    <source>
        <dbReference type="EMBL" id="CCM15653.1"/>
    </source>
</evidence>
<evidence type="ECO:0000256" key="6">
    <source>
        <dbReference type="SAM" id="MobiDB-lite"/>
    </source>
</evidence>
<proteinExistence type="predicted"/>
<evidence type="ECO:0000256" key="1">
    <source>
        <dbReference type="ARBA" id="ARBA00022527"/>
    </source>
</evidence>
<gene>
    <name evidence="8" type="primary">LgM4147LRVhigh.22.01050.00320</name>
    <name evidence="8" type="ORF">BN36_2231600</name>
</gene>
<dbReference type="EMBL" id="CALQ01000896">
    <property type="protein sequence ID" value="CCM15653.1"/>
    <property type="molecule type" value="Genomic_DNA"/>
</dbReference>
<dbReference type="PROSITE" id="PS50011">
    <property type="entry name" value="PROTEIN_KINASE_DOM"/>
    <property type="match status" value="1"/>
</dbReference>
<protein>
    <recommendedName>
        <fullName evidence="7">Protein kinase domain-containing protein</fullName>
    </recommendedName>
</protein>
<keyword evidence="3" id="KW-0547">Nucleotide-binding</keyword>
<accession>A0A1E1IWI1</accession>
<feature type="region of interest" description="Disordered" evidence="6">
    <location>
        <begin position="277"/>
        <end position="299"/>
    </location>
</feature>
<dbReference type="GO" id="GO:0005634">
    <property type="term" value="C:nucleus"/>
    <property type="evidence" value="ECO:0007669"/>
    <property type="project" value="TreeGrafter"/>
</dbReference>
<dbReference type="GO" id="GO:0005524">
    <property type="term" value="F:ATP binding"/>
    <property type="evidence" value="ECO:0007669"/>
    <property type="project" value="UniProtKB-KW"/>
</dbReference>
<feature type="compositionally biased region" description="Polar residues" evidence="6">
    <location>
        <begin position="55"/>
        <end position="65"/>
    </location>
</feature>
<evidence type="ECO:0000256" key="4">
    <source>
        <dbReference type="ARBA" id="ARBA00022777"/>
    </source>
</evidence>
<reference evidence="8" key="1">
    <citation type="submission" date="2012-08" db="EMBL/GenBank/DDBJ databases">
        <title>Comparative genomics of metastatic and non-metastatic Leishmania guyanensis provides insights into polygenic factors involved in Leishmania RNA virus infection.</title>
        <authorList>
            <person name="Smith D."/>
            <person name="Hertz-Fowler C."/>
            <person name="Martin R."/>
            <person name="Dickens N."/>
            <person name="Fasel N."/>
            <person name="Falquet L."/>
            <person name="Beverley S."/>
            <person name="Zangger H."/>
            <person name="Calderon-Copete S."/>
            <person name="Mottram J."/>
            <person name="Xenarios I."/>
        </authorList>
    </citation>
    <scope>NUCLEOTIDE SEQUENCE</scope>
    <source>
        <strain evidence="8">MHOM/BR/75/M4147/SSU:IR2SAT-LUC</strain>
    </source>
</reference>
<feature type="compositionally biased region" description="Polar residues" evidence="6">
    <location>
        <begin position="15"/>
        <end position="35"/>
    </location>
</feature>
<evidence type="ECO:0000259" key="7">
    <source>
        <dbReference type="PROSITE" id="PS50011"/>
    </source>
</evidence>
<name>A0A1E1IWI1_LEIGU</name>
<feature type="region of interest" description="Disordered" evidence="6">
    <location>
        <begin position="576"/>
        <end position="610"/>
    </location>
</feature>